<feature type="transmembrane region" description="Helical" evidence="1">
    <location>
        <begin position="296"/>
        <end position="326"/>
    </location>
</feature>
<keyword evidence="1" id="KW-0472">Membrane</keyword>
<organism evidence="3">
    <name type="scientific">Cupriavidus pinatubonensis (strain JMP 134 / LMG 1197)</name>
    <name type="common">Cupriavidus necator (strain JMP 134)</name>
    <dbReference type="NCBI Taxonomy" id="264198"/>
    <lineage>
        <taxon>Bacteria</taxon>
        <taxon>Pseudomonadati</taxon>
        <taxon>Pseudomonadota</taxon>
        <taxon>Betaproteobacteria</taxon>
        <taxon>Burkholderiales</taxon>
        <taxon>Burkholderiaceae</taxon>
        <taxon>Cupriavidus</taxon>
    </lineage>
</organism>
<evidence type="ECO:0000313" key="3">
    <source>
        <dbReference type="EMBL" id="AAZ62399.1"/>
    </source>
</evidence>
<feature type="transmembrane region" description="Helical" evidence="1">
    <location>
        <begin position="51"/>
        <end position="74"/>
    </location>
</feature>
<feature type="transmembrane region" description="Helical" evidence="1">
    <location>
        <begin position="139"/>
        <end position="156"/>
    </location>
</feature>
<dbReference type="KEGG" id="reu:Reut_A3039"/>
<feature type="transmembrane region" description="Helical" evidence="1">
    <location>
        <begin position="357"/>
        <end position="378"/>
    </location>
</feature>
<feature type="transmembrane region" description="Helical" evidence="1">
    <location>
        <begin position="80"/>
        <end position="98"/>
    </location>
</feature>
<feature type="transmembrane region" description="Helical" evidence="1">
    <location>
        <begin position="266"/>
        <end position="284"/>
    </location>
</feature>
<feature type="transmembrane region" description="Helical" evidence="1">
    <location>
        <begin position="163"/>
        <end position="181"/>
    </location>
</feature>
<feature type="transmembrane region" description="Helical" evidence="1">
    <location>
        <begin position="187"/>
        <end position="212"/>
    </location>
</feature>
<evidence type="ECO:0000259" key="2">
    <source>
        <dbReference type="Pfam" id="PF14351"/>
    </source>
</evidence>
<evidence type="ECO:0000256" key="1">
    <source>
        <dbReference type="SAM" id="Phobius"/>
    </source>
</evidence>
<protein>
    <recommendedName>
        <fullName evidence="2">DUF4401 domain-containing protein</fullName>
    </recommendedName>
</protein>
<dbReference type="HOGENOM" id="CLU_711185_0_0_4"/>
<dbReference type="eggNOG" id="ENOG5031IJS">
    <property type="taxonomic scope" value="Bacteria"/>
</dbReference>
<proteinExistence type="predicted"/>
<keyword evidence="1" id="KW-0812">Transmembrane</keyword>
<dbReference type="InterPro" id="IPR025513">
    <property type="entry name" value="DUF4401"/>
</dbReference>
<dbReference type="STRING" id="264198.Reut_A3039"/>
<feature type="transmembrane region" description="Helical" evidence="1">
    <location>
        <begin position="105"/>
        <end position="127"/>
    </location>
</feature>
<dbReference type="AlphaFoldDB" id="Q46WT4"/>
<feature type="transmembrane region" description="Helical" evidence="1">
    <location>
        <begin position="332"/>
        <end position="350"/>
    </location>
</feature>
<feature type="domain" description="DUF4401" evidence="2">
    <location>
        <begin position="46"/>
        <end position="380"/>
    </location>
</feature>
<accession>Q46WT4</accession>
<sequence>MADAGLPGTSRGTVMTDTVQTEQALWRELALRREVQGELIARVRTPWAVRALMGAAGWLGALFFQMFFLGAVFVAVRENAAAIALTGLAMIALAAVLYGRSGTGIALGQFALAVSLSGQGMAVYGVATVLGGERLVETAPFWVGLAVFEALLYVLIPNRLHRFLAATGVWIGLAVAVHLLLTDSVRHAWLAIPWSLGWLAPAACALAAWFTVAEQRLCAAGRHVWLEPAMDATLLFALGAALVVTGASHPLAWLEIPETVPLFTSARWLAGALVGVVLVGFAWMECQRLALCGPATAVVLAGTAAFGVLMSAAPAVGAGALALGLALRRASLPWLGLGIAAIAIGFIWYYSSLHWTLLAKSATLVAAGIVLLGLRQWLMRGALVKEVA</sequence>
<dbReference type="EMBL" id="CP000090">
    <property type="protein sequence ID" value="AAZ62399.1"/>
    <property type="molecule type" value="Genomic_DNA"/>
</dbReference>
<name>Q46WT4_CUPPJ</name>
<reference evidence="3" key="1">
    <citation type="submission" date="2005-08" db="EMBL/GenBank/DDBJ databases">
        <title>Complete sequence of Chromosome1 of Ralstonia eutropha JMP134.</title>
        <authorList>
            <person name="Copeland A."/>
            <person name="Lucas S."/>
            <person name="Lapidus A."/>
            <person name="Barry K."/>
            <person name="Detter J.C."/>
            <person name="Glavina T."/>
            <person name="Hammon N."/>
            <person name="Israni S."/>
            <person name="Pitluck S."/>
            <person name="Goltsman E."/>
            <person name="Martinez M."/>
            <person name="Schmutz J."/>
            <person name="Larimer F."/>
            <person name="Land M."/>
            <person name="Lykidis A."/>
            <person name="Richardson P."/>
        </authorList>
    </citation>
    <scope>NUCLEOTIDE SEQUENCE</scope>
    <source>
        <strain evidence="3">JMP134</strain>
    </source>
</reference>
<dbReference type="Pfam" id="PF14351">
    <property type="entry name" value="DUF4401"/>
    <property type="match status" value="1"/>
</dbReference>
<gene>
    <name evidence="3" type="ordered locus">Reut_A3039</name>
</gene>
<feature type="transmembrane region" description="Helical" evidence="1">
    <location>
        <begin position="233"/>
        <end position="254"/>
    </location>
</feature>
<keyword evidence="1" id="KW-1133">Transmembrane helix</keyword>